<dbReference type="InterPro" id="IPR001148">
    <property type="entry name" value="CA_dom"/>
</dbReference>
<dbReference type="Proteomes" id="UP001172155">
    <property type="component" value="Unassembled WGS sequence"/>
</dbReference>
<keyword evidence="5" id="KW-0456">Lyase</keyword>
<protein>
    <recommendedName>
        <fullName evidence="2">carbonic anhydrase</fullName>
        <ecNumber evidence="2">4.2.1.1</ecNumber>
    </recommendedName>
</protein>
<evidence type="ECO:0000256" key="3">
    <source>
        <dbReference type="ARBA" id="ARBA00022723"/>
    </source>
</evidence>
<proteinExistence type="inferred from homology"/>
<dbReference type="Gene3D" id="3.10.200.10">
    <property type="entry name" value="Alpha carbonic anhydrase"/>
    <property type="match status" value="1"/>
</dbReference>
<reference evidence="9" key="1">
    <citation type="submission" date="2023-06" db="EMBL/GenBank/DDBJ databases">
        <title>Genome-scale phylogeny and comparative genomics of the fungal order Sordariales.</title>
        <authorList>
            <consortium name="Lawrence Berkeley National Laboratory"/>
            <person name="Hensen N."/>
            <person name="Bonometti L."/>
            <person name="Westerberg I."/>
            <person name="Brannstrom I.O."/>
            <person name="Guillou S."/>
            <person name="Cros-Aarteil S."/>
            <person name="Calhoun S."/>
            <person name="Haridas S."/>
            <person name="Kuo A."/>
            <person name="Mondo S."/>
            <person name="Pangilinan J."/>
            <person name="Riley R."/>
            <person name="LaButti K."/>
            <person name="Andreopoulos B."/>
            <person name="Lipzen A."/>
            <person name="Chen C."/>
            <person name="Yanf M."/>
            <person name="Daum C."/>
            <person name="Ng V."/>
            <person name="Clum A."/>
            <person name="Steindorff A."/>
            <person name="Ohm R."/>
            <person name="Martin F."/>
            <person name="Silar P."/>
            <person name="Natvig D."/>
            <person name="Lalanne C."/>
            <person name="Gautier V."/>
            <person name="Ament-velasquez S.L."/>
            <person name="Kruys A."/>
            <person name="Hutchinson M.I."/>
            <person name="Powell A.J."/>
            <person name="Barry K."/>
            <person name="Miller A.N."/>
            <person name="Grigoriev I.V."/>
            <person name="Debuchy R."/>
            <person name="Gladieux P."/>
            <person name="Thoren M.H."/>
            <person name="Johannesson H."/>
        </authorList>
    </citation>
    <scope>NUCLEOTIDE SEQUENCE</scope>
    <source>
        <strain evidence="9">SMH3187-1</strain>
    </source>
</reference>
<keyword evidence="7" id="KW-0732">Signal</keyword>
<comment type="catalytic activity">
    <reaction evidence="6">
        <text>hydrogencarbonate + H(+) = CO2 + H2O</text>
        <dbReference type="Rhea" id="RHEA:10748"/>
        <dbReference type="ChEBI" id="CHEBI:15377"/>
        <dbReference type="ChEBI" id="CHEBI:15378"/>
        <dbReference type="ChEBI" id="CHEBI:16526"/>
        <dbReference type="ChEBI" id="CHEBI:17544"/>
        <dbReference type="EC" id="4.2.1.1"/>
    </reaction>
</comment>
<evidence type="ECO:0000313" key="10">
    <source>
        <dbReference type="Proteomes" id="UP001172155"/>
    </source>
</evidence>
<evidence type="ECO:0000256" key="1">
    <source>
        <dbReference type="ARBA" id="ARBA00010718"/>
    </source>
</evidence>
<comment type="similarity">
    <text evidence="1">Belongs to the alpha-carbonic anhydrase family.</text>
</comment>
<evidence type="ECO:0000256" key="4">
    <source>
        <dbReference type="ARBA" id="ARBA00022833"/>
    </source>
</evidence>
<keyword evidence="3" id="KW-0479">Metal-binding</keyword>
<evidence type="ECO:0000259" key="8">
    <source>
        <dbReference type="PROSITE" id="PS51144"/>
    </source>
</evidence>
<dbReference type="EMBL" id="JAUKUD010000005">
    <property type="protein sequence ID" value="KAK0742754.1"/>
    <property type="molecule type" value="Genomic_DNA"/>
</dbReference>
<accession>A0AA40K1P4</accession>
<dbReference type="GO" id="GO:0004089">
    <property type="term" value="F:carbonate dehydratase activity"/>
    <property type="evidence" value="ECO:0007669"/>
    <property type="project" value="UniProtKB-EC"/>
</dbReference>
<dbReference type="GO" id="GO:0008270">
    <property type="term" value="F:zinc ion binding"/>
    <property type="evidence" value="ECO:0007669"/>
    <property type="project" value="InterPro"/>
</dbReference>
<feature type="signal peptide" evidence="7">
    <location>
        <begin position="1"/>
        <end position="20"/>
    </location>
</feature>
<evidence type="ECO:0000256" key="5">
    <source>
        <dbReference type="ARBA" id="ARBA00023239"/>
    </source>
</evidence>
<dbReference type="EC" id="4.2.1.1" evidence="2"/>
<feature type="chain" id="PRO_5041204978" description="carbonic anhydrase" evidence="7">
    <location>
        <begin position="21"/>
        <end position="327"/>
    </location>
</feature>
<dbReference type="CDD" id="cd03124">
    <property type="entry name" value="alpha_CA_prokaryotic_like"/>
    <property type="match status" value="1"/>
</dbReference>
<dbReference type="SMART" id="SM01057">
    <property type="entry name" value="Carb_anhydrase"/>
    <property type="match status" value="1"/>
</dbReference>
<dbReference type="AlphaFoldDB" id="A0AA40K1P4"/>
<keyword evidence="4" id="KW-0862">Zinc</keyword>
<evidence type="ECO:0000313" key="9">
    <source>
        <dbReference type="EMBL" id="KAK0742754.1"/>
    </source>
</evidence>
<dbReference type="Pfam" id="PF00194">
    <property type="entry name" value="Carb_anhydrase"/>
    <property type="match status" value="2"/>
</dbReference>
<evidence type="ECO:0000256" key="7">
    <source>
        <dbReference type="SAM" id="SignalP"/>
    </source>
</evidence>
<comment type="caution">
    <text evidence="9">The sequence shown here is derived from an EMBL/GenBank/DDBJ whole genome shotgun (WGS) entry which is preliminary data.</text>
</comment>
<feature type="domain" description="Alpha-carbonic anhydrase" evidence="8">
    <location>
        <begin position="40"/>
        <end position="323"/>
    </location>
</feature>
<evidence type="ECO:0000256" key="2">
    <source>
        <dbReference type="ARBA" id="ARBA00012925"/>
    </source>
</evidence>
<dbReference type="PANTHER" id="PTHR18952">
    <property type="entry name" value="CARBONIC ANHYDRASE"/>
    <property type="match status" value="1"/>
</dbReference>
<organism evidence="9 10">
    <name type="scientific">Schizothecium vesticola</name>
    <dbReference type="NCBI Taxonomy" id="314040"/>
    <lineage>
        <taxon>Eukaryota</taxon>
        <taxon>Fungi</taxon>
        <taxon>Dikarya</taxon>
        <taxon>Ascomycota</taxon>
        <taxon>Pezizomycotina</taxon>
        <taxon>Sordariomycetes</taxon>
        <taxon>Sordariomycetidae</taxon>
        <taxon>Sordariales</taxon>
        <taxon>Schizotheciaceae</taxon>
        <taxon>Schizothecium</taxon>
    </lineage>
</organism>
<keyword evidence="10" id="KW-1185">Reference proteome</keyword>
<dbReference type="InterPro" id="IPR023561">
    <property type="entry name" value="Carbonic_anhydrase_a-class"/>
</dbReference>
<evidence type="ECO:0000256" key="6">
    <source>
        <dbReference type="ARBA" id="ARBA00048348"/>
    </source>
</evidence>
<gene>
    <name evidence="9" type="ORF">B0T18DRAFT_430165</name>
</gene>
<dbReference type="PROSITE" id="PS51144">
    <property type="entry name" value="ALPHA_CA_2"/>
    <property type="match status" value="1"/>
</dbReference>
<dbReference type="InterPro" id="IPR041891">
    <property type="entry name" value="Alpha_CA_prokaryot-like"/>
</dbReference>
<dbReference type="InterPro" id="IPR036398">
    <property type="entry name" value="CA_dom_sf"/>
</dbReference>
<dbReference type="SUPFAM" id="SSF51069">
    <property type="entry name" value="Carbonic anhydrase"/>
    <property type="match status" value="1"/>
</dbReference>
<name>A0AA40K1P4_9PEZI</name>
<sequence length="327" mass="34405">MGVSLLQTVFLLASARQAFASCAHGTFLSPRAEDGSVKVNTFGYSGEIGPLNWAALAVENGACNTGTQQSPISMVAGTFNMIPASDLQIDIPDFNEGTEFENLGTTVEVIAKGGTLAFGTKTFELQQFHFHLPSEHLDNGTSQAMEMHMVFQSAAQEIAVIGMYIEIATDNAGTPSVVQAPEANLTRRGRPERRKNQHLRRQVVRSTGPTVLLETVLSQVGSIATPGTKVATGPVIMSEIVNVLKSGSFQGYMGSLTTPPCSEGVNWLVSTARLAVTANTFNGVRDVIGFNSRFPQNTPGSPNLLSLSAATPPAAAAVVEIPGGVLG</sequence>
<dbReference type="PANTHER" id="PTHR18952:SF265">
    <property type="entry name" value="CARBONIC ANHYDRASE"/>
    <property type="match status" value="1"/>
</dbReference>